<evidence type="ECO:0000313" key="2">
    <source>
        <dbReference type="Proteomes" id="UP000327493"/>
    </source>
</evidence>
<reference evidence="1 2" key="1">
    <citation type="submission" date="2019-08" db="EMBL/GenBank/DDBJ databases">
        <title>A chromosome-level genome assembly, high-density linkage maps, and genome scans reveal the genomic architecture of hybrid incompatibilities underlying speciation via character displacement in darters (Percidae: Etheostominae).</title>
        <authorList>
            <person name="Moran R.L."/>
            <person name="Catchen J.M."/>
            <person name="Fuller R.C."/>
        </authorList>
    </citation>
    <scope>NUCLEOTIDE SEQUENCE [LARGE SCALE GENOMIC DNA]</scope>
    <source>
        <strain evidence="1">EspeVRDwgs_2016</strain>
        <tissue evidence="1">Muscle</tissue>
    </source>
</reference>
<dbReference type="AlphaFoldDB" id="A0A5J5C9M9"/>
<keyword evidence="2" id="KW-1185">Reference proteome</keyword>
<dbReference type="Proteomes" id="UP000327493">
    <property type="component" value="Unassembled WGS sequence"/>
</dbReference>
<evidence type="ECO:0000313" key="1">
    <source>
        <dbReference type="EMBL" id="KAA8578198.1"/>
    </source>
</evidence>
<dbReference type="EMBL" id="VOFY01000996">
    <property type="protein sequence ID" value="KAA8578198.1"/>
    <property type="molecule type" value="Genomic_DNA"/>
</dbReference>
<name>A0A5J5C9M9_9PERO</name>
<protein>
    <submittedName>
        <fullName evidence="1">Uncharacterized protein</fullName>
    </submittedName>
</protein>
<accession>A0A5J5C9M9</accession>
<proteinExistence type="predicted"/>
<feature type="non-terminal residue" evidence="1">
    <location>
        <position position="57"/>
    </location>
</feature>
<comment type="caution">
    <text evidence="1">The sequence shown here is derived from an EMBL/GenBank/DDBJ whole genome shotgun (WGS) entry which is preliminary data.</text>
</comment>
<gene>
    <name evidence="1" type="ORF">FQN60_010666</name>
</gene>
<organism evidence="1 2">
    <name type="scientific">Etheostoma spectabile</name>
    <name type="common">orangethroat darter</name>
    <dbReference type="NCBI Taxonomy" id="54343"/>
    <lineage>
        <taxon>Eukaryota</taxon>
        <taxon>Metazoa</taxon>
        <taxon>Chordata</taxon>
        <taxon>Craniata</taxon>
        <taxon>Vertebrata</taxon>
        <taxon>Euteleostomi</taxon>
        <taxon>Actinopterygii</taxon>
        <taxon>Neopterygii</taxon>
        <taxon>Teleostei</taxon>
        <taxon>Neoteleostei</taxon>
        <taxon>Acanthomorphata</taxon>
        <taxon>Eupercaria</taxon>
        <taxon>Perciformes</taxon>
        <taxon>Percoidei</taxon>
        <taxon>Percidae</taxon>
        <taxon>Etheostomatinae</taxon>
        <taxon>Etheostoma</taxon>
    </lineage>
</organism>
<sequence length="57" mass="6848">MCLLRVCMYIFNSILFIVPIHNKSYLETLYRAGLDHTPEFTTWTWTWTRDVTHGQNI</sequence>